<dbReference type="Proteomes" id="UP001239111">
    <property type="component" value="Chromosome 4"/>
</dbReference>
<reference evidence="1" key="1">
    <citation type="submission" date="2023-04" db="EMBL/GenBank/DDBJ databases">
        <title>A chromosome-level genome assembly of the parasitoid wasp Eretmocerus hayati.</title>
        <authorList>
            <person name="Zhong Y."/>
            <person name="Liu S."/>
            <person name="Liu Y."/>
        </authorList>
    </citation>
    <scope>NUCLEOTIDE SEQUENCE</scope>
    <source>
        <strain evidence="1">ZJU_SS_LIU_2023</strain>
    </source>
</reference>
<sequence length="2035" mass="227667">MSACDVDRSPNKENVLDIRLPTNDVSSQDIFSDDDQQRHPTICTPKYSPKNDSFNISLISLKTPVFLSKTEEITPGRATIPKTPAGLLPFITKTDLVWTSDMETPEAKYDVKPESCDATMDMGDMNNITPVKTRTESPQIVKDETLLITSPVLGGKKRAKRRFKRRILNNLTSNLDNDQQCSISSNSDKVPSDTASNVSYDLLPCNGSNVVRNGMKDEITSVVCEDKSGSTVEDEPPSIREMDVKDSSAAIPAQNLNTSTQEFFLNASFSSIDQLCNGAVNEQSNSLHQLLSNNNAKSSKCPDSVPTSHVSRDVLERVAAIRRNQKPLKRSSDINQVSISHEIFLQTARDLESADAKFRTEKKIKTNQRKLTEVTSFAPLSSLDSDLSLENAETIETEEVKLVNGFAKDQQPGNDISFDELGENHRTIALGDNANWASMPVNANLCVEKSTDPSETLHNQLILRAEVPIQSETGDSSMACDDAFVKNAIRNENIENKTLSSVCSLSPSENPRDLENQPLPIHLEKTECEPEQQISEQNEDETQSCLKKYPSSKEMETLKLYQELDLKEFLEPKFPTTTTERHDDSVDSRKEVLETDPIVYDDCLLESNTSKSRHSVCSPEVQNQMMNGGVSFDKENSDFLNELPLSNIKTKVKTLNMQNDGFSTASGLGIKIDDRKESFYSKLYEELDDNFDSTLMDKKKMAPTKQAAIRKPTDKAVIVFNKTPNMHVANGRLNRNNPKIHHDQTSSASNSPVLGQRKKSLNLKAGSKFVDERLKLEKFSSNVDSALDDKPSTSEIPDGFATASGQGIRINEEKENHFLRIYNDISKELNSDGDFSVSTKNVSGAKLKVKPTDKAVITFNHKKTEDGSRTKLSISSDTDEAFYDLGDLETFFTSPKHKISKKSESSNDNFVIPNAENIIQKVGQSPSIPQNCAILKEELPENLENVVKLEAGDSNLDLCSKILKAVQPNDLVERPQLPNKSHIGILKQKIKKPERCRSFGGFPVSSDVINASKLNKSDPLNESSTNQPLQTGLSASQCFDPHSDSWLSNVEITHLNNKKMSPLNIKFEKSDSGFESNGPRHSVTNDELIDDFRGFSSKEVNESLSRYIKFQKFYNESTTDYGCNCSVNVKKGQTITIINNTSADQQLIVGSGDVNIEKKRNRFTYSLVQCEIAKQVEVNDRVLKRKKTDDSKCDENPKTKKFENEQVIDKRKRVTDPDSDTPVTTLKKPRVGCEIQGRKLFSDESDAEHDIEPSVDMESQIVTSTEGTSKDSNNDTVMSQEEIINLTQQRRDAIFDQEETYNNKKRIRVKPMMGSLLKHRLMNSKNRVSWAELVGDSLPRGRSREELAKQQIDVKIAEITSSNSVQYKFSSNYIFRNKKSATLDVGDGAILIFDESGNAGVAEFRKSFLSMAGVDPKLLHANWIENHYRWIVWKLASMDRQSFGNVNLPKMLTPKRVIDELKYRYDREIDRAQRPALRKILEKDEVPSHRMVLCISSITENSNNEEAEKEVKVILGMSRWRVEATDGWYDIPLTIDNAMQSYIVSGKIKEGTKIVTYGAELLDCERGFHPLDKPANVSLRIHTNCTRRARWDAKLGFQRISRPIPVKLSQIVSSGGMVGEITVVAARVYPPLYREKTSDGQSIYRNAKSEEKAEIAYQRAVEKKVDAMYAEAEKNLQSKKKPDSDDEMEISQGATETQEIRSRERHHEQMKQRIESRVREGLPPRRDVIAVLKVRLCDDTSNSMLTIWGANDSDEAGYDIKEGDTITVYNSSAAGFRGGELNLSANRYTRIKKELLLKLPYPVRTCTLIPNIGLISSFEPKYNEFDTVGVVTSSGPAPYGMKNFDMVALAHPKPNEGDVPVFLAVLFWGGVSAFGYQGVLTPGSLVSCSNLEWRRSSSWSIAVAYCSDRSVFTSNPRQAHLANELRELKALVRNPKTFAESCGVDLANELLKKPQPRSIQGTPSTSGASFLHKTLSPLEQQQQSTPVHNSAIQRRLEKLSRYGTVSSADISPIVLSNTSSRVKKDFIPVTPRPNP</sequence>
<evidence type="ECO:0000313" key="1">
    <source>
        <dbReference type="EMBL" id="KAJ8667332.1"/>
    </source>
</evidence>
<organism evidence="1 2">
    <name type="scientific">Eretmocerus hayati</name>
    <dbReference type="NCBI Taxonomy" id="131215"/>
    <lineage>
        <taxon>Eukaryota</taxon>
        <taxon>Metazoa</taxon>
        <taxon>Ecdysozoa</taxon>
        <taxon>Arthropoda</taxon>
        <taxon>Hexapoda</taxon>
        <taxon>Insecta</taxon>
        <taxon>Pterygota</taxon>
        <taxon>Neoptera</taxon>
        <taxon>Endopterygota</taxon>
        <taxon>Hymenoptera</taxon>
        <taxon>Apocrita</taxon>
        <taxon>Proctotrupomorpha</taxon>
        <taxon>Chalcidoidea</taxon>
        <taxon>Aphelinidae</taxon>
        <taxon>Aphelininae</taxon>
        <taxon>Eretmocerus</taxon>
    </lineage>
</organism>
<protein>
    <submittedName>
        <fullName evidence="1">Uncharacterized protein</fullName>
    </submittedName>
</protein>
<evidence type="ECO:0000313" key="2">
    <source>
        <dbReference type="Proteomes" id="UP001239111"/>
    </source>
</evidence>
<name>A0ACC2NAH0_9HYME</name>
<comment type="caution">
    <text evidence="1">The sequence shown here is derived from an EMBL/GenBank/DDBJ whole genome shotgun (WGS) entry which is preliminary data.</text>
</comment>
<accession>A0ACC2NAH0</accession>
<gene>
    <name evidence="1" type="ORF">QAD02_008994</name>
</gene>
<proteinExistence type="predicted"/>
<dbReference type="EMBL" id="CM056744">
    <property type="protein sequence ID" value="KAJ8667332.1"/>
    <property type="molecule type" value="Genomic_DNA"/>
</dbReference>
<keyword evidence="2" id="KW-1185">Reference proteome</keyword>